<evidence type="ECO:0000256" key="1">
    <source>
        <dbReference type="ARBA" id="ARBA00010613"/>
    </source>
</evidence>
<dbReference type="InterPro" id="IPR036526">
    <property type="entry name" value="C-N_Hydrolase_sf"/>
</dbReference>
<dbReference type="GO" id="GO:0033388">
    <property type="term" value="P:putrescine biosynthetic process from arginine"/>
    <property type="evidence" value="ECO:0007669"/>
    <property type="project" value="TreeGrafter"/>
</dbReference>
<dbReference type="PROSITE" id="PS50263">
    <property type="entry name" value="CN_HYDROLASE"/>
    <property type="match status" value="1"/>
</dbReference>
<dbReference type="GO" id="GO:0050126">
    <property type="term" value="F:N-carbamoylputrescine amidase activity"/>
    <property type="evidence" value="ECO:0007669"/>
    <property type="project" value="TreeGrafter"/>
</dbReference>
<gene>
    <name evidence="4" type="ORF">QF206_11445</name>
</gene>
<sequence length="270" mass="29147">MTADVLPNVRVRCHELAPRVGDLRSNLAMIDEAIARASAADVDLLVLPELATSGYYLRDAEEVHSVAMTAHDPAFARWSAAAGKMAVVVGFAESDGETIYNSAAVVNGGGVLTVYRKTHLWGVEHESFTPGSAPPPVVDTAFGRLGILICYDMEFPELPRMLALQGADIIAVPTNWPPVPRPNGEHPPEVIQAMASARSSRVAIACCDRSGVERGNDWTRGSTVIGADGWPAGERVSDDCIDAKIAIDRDRRISDYNDALGDRRPQLYRL</sequence>
<dbReference type="PANTHER" id="PTHR43674:SF2">
    <property type="entry name" value="BETA-UREIDOPROPIONASE"/>
    <property type="match status" value="1"/>
</dbReference>
<feature type="domain" description="CN hydrolase" evidence="3">
    <location>
        <begin position="9"/>
        <end position="253"/>
    </location>
</feature>
<dbReference type="InterPro" id="IPR050345">
    <property type="entry name" value="Aliph_Amidase/BUP"/>
</dbReference>
<keyword evidence="2 4" id="KW-0378">Hydrolase</keyword>
<accession>A0AAW6TC55</accession>
<evidence type="ECO:0000313" key="4">
    <source>
        <dbReference type="EMBL" id="MDI2099578.1"/>
    </source>
</evidence>
<organism evidence="4 5">
    <name type="scientific">Ruicaihuangia caeni</name>
    <dbReference type="NCBI Taxonomy" id="3042517"/>
    <lineage>
        <taxon>Bacteria</taxon>
        <taxon>Bacillati</taxon>
        <taxon>Actinomycetota</taxon>
        <taxon>Actinomycetes</taxon>
        <taxon>Micrococcales</taxon>
        <taxon>Microbacteriaceae</taxon>
        <taxon>Ruicaihuangia</taxon>
    </lineage>
</organism>
<dbReference type="EMBL" id="JASATX010000005">
    <property type="protein sequence ID" value="MDI2099578.1"/>
    <property type="molecule type" value="Genomic_DNA"/>
</dbReference>
<dbReference type="SUPFAM" id="SSF56317">
    <property type="entry name" value="Carbon-nitrogen hydrolase"/>
    <property type="match status" value="1"/>
</dbReference>
<name>A0AAW6TC55_9MICO</name>
<dbReference type="InterPro" id="IPR003010">
    <property type="entry name" value="C-N_Hydrolase"/>
</dbReference>
<dbReference type="Pfam" id="PF00795">
    <property type="entry name" value="CN_hydrolase"/>
    <property type="match status" value="1"/>
</dbReference>
<comment type="similarity">
    <text evidence="1">Belongs to the carbon-nitrogen hydrolase superfamily. NIT1/NIT2 family.</text>
</comment>
<proteinExistence type="inferred from homology"/>
<dbReference type="RefSeq" id="WP_281489370.1">
    <property type="nucleotide sequence ID" value="NZ_JASATX010000005.1"/>
</dbReference>
<evidence type="ECO:0000259" key="3">
    <source>
        <dbReference type="PROSITE" id="PS50263"/>
    </source>
</evidence>
<keyword evidence="5" id="KW-1185">Reference proteome</keyword>
<dbReference type="InterPro" id="IPR001110">
    <property type="entry name" value="UPF0012_CS"/>
</dbReference>
<dbReference type="PANTHER" id="PTHR43674">
    <property type="entry name" value="NITRILASE C965.09-RELATED"/>
    <property type="match status" value="1"/>
</dbReference>
<dbReference type="PROSITE" id="PS01227">
    <property type="entry name" value="UPF0012"/>
    <property type="match status" value="1"/>
</dbReference>
<reference evidence="4 5" key="1">
    <citation type="submission" date="2023-04" db="EMBL/GenBank/DDBJ databases">
        <title>Klugiella caeni sp. nov. isolated from the sludge of biochemical tank.</title>
        <authorList>
            <person name="Geng K."/>
        </authorList>
    </citation>
    <scope>NUCLEOTIDE SEQUENCE [LARGE SCALE GENOMIC DNA]</scope>
    <source>
        <strain evidence="4 5">YN-L-19</strain>
    </source>
</reference>
<evidence type="ECO:0000313" key="5">
    <source>
        <dbReference type="Proteomes" id="UP001321506"/>
    </source>
</evidence>
<dbReference type="AlphaFoldDB" id="A0AAW6TC55"/>
<comment type="caution">
    <text evidence="4">The sequence shown here is derived from an EMBL/GenBank/DDBJ whole genome shotgun (WGS) entry which is preliminary data.</text>
</comment>
<protein>
    <submittedName>
        <fullName evidence="4">Nitrilase-related carbon-nitrogen hydrolase</fullName>
    </submittedName>
</protein>
<evidence type="ECO:0000256" key="2">
    <source>
        <dbReference type="ARBA" id="ARBA00022801"/>
    </source>
</evidence>
<dbReference type="Gene3D" id="3.60.110.10">
    <property type="entry name" value="Carbon-nitrogen hydrolase"/>
    <property type="match status" value="1"/>
</dbReference>
<dbReference type="Proteomes" id="UP001321506">
    <property type="component" value="Unassembled WGS sequence"/>
</dbReference>